<evidence type="ECO:0000256" key="2">
    <source>
        <dbReference type="SAM" id="SignalP"/>
    </source>
</evidence>
<accession>A0A926HSX8</accession>
<feature type="chain" id="PRO_5039444754" evidence="2">
    <location>
        <begin position="23"/>
        <end position="597"/>
    </location>
</feature>
<organism evidence="3 4">
    <name type="scientific">Yeguia hominis</name>
    <dbReference type="NCBI Taxonomy" id="2763662"/>
    <lineage>
        <taxon>Bacteria</taxon>
        <taxon>Bacillati</taxon>
        <taxon>Bacillota</taxon>
        <taxon>Clostridia</taxon>
        <taxon>Eubacteriales</taxon>
        <taxon>Yeguiaceae</taxon>
        <taxon>Yeguia</taxon>
    </lineage>
</organism>
<feature type="region of interest" description="Disordered" evidence="1">
    <location>
        <begin position="319"/>
        <end position="341"/>
    </location>
</feature>
<dbReference type="RefSeq" id="WP_249319541.1">
    <property type="nucleotide sequence ID" value="NZ_JACRSN010000010.1"/>
</dbReference>
<reference evidence="3" key="1">
    <citation type="submission" date="2020-08" db="EMBL/GenBank/DDBJ databases">
        <title>Genome public.</title>
        <authorList>
            <person name="Liu C."/>
            <person name="Sun Q."/>
        </authorList>
    </citation>
    <scope>NUCLEOTIDE SEQUENCE</scope>
    <source>
        <strain evidence="3">NSJ-40</strain>
    </source>
</reference>
<dbReference type="PROSITE" id="PS51257">
    <property type="entry name" value="PROKAR_LIPOPROTEIN"/>
    <property type="match status" value="1"/>
</dbReference>
<name>A0A926HSX8_9FIRM</name>
<evidence type="ECO:0000313" key="3">
    <source>
        <dbReference type="EMBL" id="MBC8533886.1"/>
    </source>
</evidence>
<feature type="region of interest" description="Disordered" evidence="1">
    <location>
        <begin position="145"/>
        <end position="170"/>
    </location>
</feature>
<gene>
    <name evidence="3" type="ORF">IAG03_07695</name>
</gene>
<protein>
    <submittedName>
        <fullName evidence="3">Uncharacterized protein</fullName>
    </submittedName>
</protein>
<keyword evidence="2" id="KW-0732">Signal</keyword>
<dbReference type="AlphaFoldDB" id="A0A926HSX8"/>
<keyword evidence="4" id="KW-1185">Reference proteome</keyword>
<dbReference type="Proteomes" id="UP000651482">
    <property type="component" value="Unassembled WGS sequence"/>
</dbReference>
<feature type="compositionally biased region" description="Low complexity" evidence="1">
    <location>
        <begin position="151"/>
        <end position="165"/>
    </location>
</feature>
<proteinExistence type="predicted"/>
<feature type="signal peptide" evidence="2">
    <location>
        <begin position="1"/>
        <end position="22"/>
    </location>
</feature>
<dbReference type="EMBL" id="JACRSN010000010">
    <property type="protein sequence ID" value="MBC8533886.1"/>
    <property type="molecule type" value="Genomic_DNA"/>
</dbReference>
<evidence type="ECO:0000256" key="1">
    <source>
        <dbReference type="SAM" id="MobiDB-lite"/>
    </source>
</evidence>
<comment type="caution">
    <text evidence="3">The sequence shown here is derived from an EMBL/GenBank/DDBJ whole genome shotgun (WGS) entry which is preliminary data.</text>
</comment>
<evidence type="ECO:0000313" key="4">
    <source>
        <dbReference type="Proteomes" id="UP000651482"/>
    </source>
</evidence>
<sequence length="597" mass="64211">MLRKLTVCLLALLLLLSCAGCAGGGKTLFRAMGGDTQKWAEDFDRSSPPELTVYIETDSYAEEPVLLRDPATICAVFDALKAVTVSKKTEPDETKTCYIFTFTEKSGEKESFTLREDGCVLIEKAAYEAEGVSAVLDAAYLSPDKAEPDAAEPASTPEPSAAPDDTSAEQAVFSSPEMNFSFLYDAALLAEKTSGGGAVVYLNAEKQPPYYEVLHVTEGPTAEDYLEQERFQAQMEYGDSLVKDSGAPTDLGISGRSVFGVLVAYPDKASGLTLEVSCFAENLPGGGIAVYRATYPQDNSDSVMAAMKTAVETFQPDANYYTGGRGDAAPTPQPDATPQPQTQGYVLEAYDGGVFTMQLPQGFQIETGGAYAGFSFRAYDPADPDVQIFYYGELGPYFKSEAGKAAYCQLSSDANSQLPVLDPGTIEGCLLGMDSYQQIYNSLSATPFQFAPIHDLSNVTEKPITTFLSNIATSETMLIANLTSTTGAPCIGVFQGTIADAGSYEIDGVDITPSRCAMNVFGVIAPEGKFAAVSESLVQSLGSFRFTEAYIQEGINYTNMIGQNAMEYSRQNMAMMDAFTRDFLDYINDTVTVYVVR</sequence>